<dbReference type="EMBL" id="CP013650">
    <property type="protein sequence ID" value="ALT00085.1"/>
    <property type="molecule type" value="Genomic_DNA"/>
</dbReference>
<sequence length="183" mass="20706">MKLTSNRKMMLLVLLAFLLPVILAKLALEFDWFNKAATNKGELLEPAPDLSALDSHNKWRILYRLPEQCDTVCDNALYSINQVWMALGREQHRAEPVVLVTELSDKARQDKLSDDSAIRLVNVKAEQISAVFKARATDGIFLVDTLNNVILHYPVAEQKQQAVLDSRNILADLRKLLKLSRIG</sequence>
<dbReference type="AlphaFoldDB" id="A0A0U2ZC40"/>
<proteinExistence type="predicted"/>
<dbReference type="OrthoDB" id="9785445at2"/>
<evidence type="ECO:0000313" key="2">
    <source>
        <dbReference type="Proteomes" id="UP000068447"/>
    </source>
</evidence>
<dbReference type="KEGG" id="lal:AT746_18635"/>
<keyword evidence="2" id="KW-1185">Reference proteome</keyword>
<dbReference type="Proteomes" id="UP000068447">
    <property type="component" value="Chromosome"/>
</dbReference>
<reference evidence="1 2" key="1">
    <citation type="submission" date="2015-12" db="EMBL/GenBank/DDBJ databases">
        <title>Complete genome of Lacimicrobium alkaliphilum KCTC 32984.</title>
        <authorList>
            <person name="Kim S.-G."/>
            <person name="Lee Y.-J."/>
        </authorList>
    </citation>
    <scope>NUCLEOTIDE SEQUENCE [LARGE SCALE GENOMIC DNA]</scope>
    <source>
        <strain evidence="1 2">YelD216</strain>
    </source>
</reference>
<name>A0A0U2ZC40_9ALTE</name>
<accession>A0A0U2ZC40</accession>
<evidence type="ECO:0000313" key="1">
    <source>
        <dbReference type="EMBL" id="ALT00085.1"/>
    </source>
</evidence>
<dbReference type="STRING" id="1526571.AT746_18635"/>
<protein>
    <recommendedName>
        <fullName evidence="3">Transmembrane cytochrome oxidase associated protein</fullName>
    </recommendedName>
</protein>
<organism evidence="1 2">
    <name type="scientific">Lacimicrobium alkaliphilum</name>
    <dbReference type="NCBI Taxonomy" id="1526571"/>
    <lineage>
        <taxon>Bacteria</taxon>
        <taxon>Pseudomonadati</taxon>
        <taxon>Pseudomonadota</taxon>
        <taxon>Gammaproteobacteria</taxon>
        <taxon>Alteromonadales</taxon>
        <taxon>Alteromonadaceae</taxon>
        <taxon>Lacimicrobium</taxon>
    </lineage>
</organism>
<dbReference type="RefSeq" id="WP_062483500.1">
    <property type="nucleotide sequence ID" value="NZ_CP013650.1"/>
</dbReference>
<evidence type="ECO:0008006" key="3">
    <source>
        <dbReference type="Google" id="ProtNLM"/>
    </source>
</evidence>
<gene>
    <name evidence="1" type="ORF">AT746_18635</name>
</gene>